<evidence type="ECO:0000259" key="1">
    <source>
        <dbReference type="SMART" id="SM00829"/>
    </source>
</evidence>
<dbReference type="Pfam" id="PF13602">
    <property type="entry name" value="ADH_zinc_N_2"/>
    <property type="match status" value="1"/>
</dbReference>
<evidence type="ECO:0000313" key="3">
    <source>
        <dbReference type="Proteomes" id="UP000306192"/>
    </source>
</evidence>
<dbReference type="OrthoDB" id="3727682at2"/>
<dbReference type="Pfam" id="PF08240">
    <property type="entry name" value="ADH_N"/>
    <property type="match status" value="1"/>
</dbReference>
<dbReference type="Gene3D" id="3.90.180.10">
    <property type="entry name" value="Medium-chain alcohol dehydrogenases, catalytic domain"/>
    <property type="match status" value="1"/>
</dbReference>
<dbReference type="InterPro" id="IPR036291">
    <property type="entry name" value="NAD(P)-bd_dom_sf"/>
</dbReference>
<dbReference type="Proteomes" id="UP000306192">
    <property type="component" value="Unassembled WGS sequence"/>
</dbReference>
<organism evidence="2 3">
    <name type="scientific">Subtercola vilae</name>
    <dbReference type="NCBI Taxonomy" id="2056433"/>
    <lineage>
        <taxon>Bacteria</taxon>
        <taxon>Bacillati</taxon>
        <taxon>Actinomycetota</taxon>
        <taxon>Actinomycetes</taxon>
        <taxon>Micrococcales</taxon>
        <taxon>Microbacteriaceae</taxon>
        <taxon>Subtercola</taxon>
    </lineage>
</organism>
<dbReference type="PANTHER" id="PTHR43482">
    <property type="entry name" value="PROTEIN AST1-RELATED"/>
    <property type="match status" value="1"/>
</dbReference>
<feature type="domain" description="Enoyl reductase (ER)" evidence="1">
    <location>
        <begin position="40"/>
        <end position="333"/>
    </location>
</feature>
<dbReference type="GO" id="GO:0016491">
    <property type="term" value="F:oxidoreductase activity"/>
    <property type="evidence" value="ECO:0007669"/>
    <property type="project" value="InterPro"/>
</dbReference>
<sequence>MTDETPTASSTPSISDSAIAASAAPAVPSTARAVQLDNYGGVDVLHISPVVVARPAAGEVLVQVRAAGINPGEAAIRQGYLDQMFPATFPSGEGTDFAGVVVAVGTGVDAFAVGDEVMGWSEKRSSQAEYVTVPEHQLIPKPAELSWEVAGSLFVAGVTAFAAVRAVSLAGGDTVVVSAAAGGVGSLAVQLAKLKGAAVIGIASEANHGWLEARGVTPVAYGDGLADRIRALAPGGIDAFIDTYGPEYLDLAVELGIAVDRIDTIIAFEAAGRIGAKAEGSSAASTTDALGEIARLVAAGDVLVEIAATYPLDEVRAAFVELEKHHTRGKIVLIP</sequence>
<comment type="caution">
    <text evidence="2">The sequence shown here is derived from an EMBL/GenBank/DDBJ whole genome shotgun (WGS) entry which is preliminary data.</text>
</comment>
<dbReference type="InterPro" id="IPR011032">
    <property type="entry name" value="GroES-like_sf"/>
</dbReference>
<protein>
    <submittedName>
        <fullName evidence="2">NADP-dependent oxidoreductase</fullName>
    </submittedName>
</protein>
<dbReference type="CDD" id="cd05289">
    <property type="entry name" value="MDR_like_2"/>
    <property type="match status" value="1"/>
</dbReference>
<dbReference type="SUPFAM" id="SSF51735">
    <property type="entry name" value="NAD(P)-binding Rossmann-fold domains"/>
    <property type="match status" value="1"/>
</dbReference>
<dbReference type="SUPFAM" id="SSF50129">
    <property type="entry name" value="GroES-like"/>
    <property type="match status" value="1"/>
</dbReference>
<dbReference type="PANTHER" id="PTHR43482:SF1">
    <property type="entry name" value="PROTEIN AST1-RELATED"/>
    <property type="match status" value="1"/>
</dbReference>
<name>A0A4T2C106_9MICO</name>
<dbReference type="SMART" id="SM00829">
    <property type="entry name" value="PKS_ER"/>
    <property type="match status" value="1"/>
</dbReference>
<dbReference type="EMBL" id="QYRT01000018">
    <property type="protein sequence ID" value="TIH35648.1"/>
    <property type="molecule type" value="Genomic_DNA"/>
</dbReference>
<gene>
    <name evidence="2" type="ORF">D4765_10650</name>
</gene>
<dbReference type="InterPro" id="IPR020843">
    <property type="entry name" value="ER"/>
</dbReference>
<accession>A0A4T2C106</accession>
<dbReference type="InterPro" id="IPR052585">
    <property type="entry name" value="Lipid_raft_assoc_Zn_ADH"/>
</dbReference>
<dbReference type="AlphaFoldDB" id="A0A4T2C106"/>
<dbReference type="Gene3D" id="3.40.50.720">
    <property type="entry name" value="NAD(P)-binding Rossmann-like Domain"/>
    <property type="match status" value="1"/>
</dbReference>
<proteinExistence type="predicted"/>
<dbReference type="InterPro" id="IPR013154">
    <property type="entry name" value="ADH-like_N"/>
</dbReference>
<reference evidence="2 3" key="1">
    <citation type="journal article" date="2019" name="Microorganisms">
        <title>Systematic Affiliation and Genome Analysis of Subtercola vilae DB165(T) with Particular Emphasis on Cold Adaptation of an Isolate from a High-Altitude Cold Volcano Lake.</title>
        <authorList>
            <person name="Villalobos A.S."/>
            <person name="Wiese J."/>
            <person name="Imhoff J.F."/>
            <person name="Dorador C."/>
            <person name="Keller A."/>
            <person name="Hentschel U."/>
        </authorList>
    </citation>
    <scope>NUCLEOTIDE SEQUENCE [LARGE SCALE GENOMIC DNA]</scope>
    <source>
        <strain evidence="2 3">DB165</strain>
    </source>
</reference>
<keyword evidence="3" id="KW-1185">Reference proteome</keyword>
<dbReference type="RefSeq" id="WP_136642277.1">
    <property type="nucleotide sequence ID" value="NZ_QYRT01000018.1"/>
</dbReference>
<evidence type="ECO:0000313" key="2">
    <source>
        <dbReference type="EMBL" id="TIH35648.1"/>
    </source>
</evidence>